<feature type="region of interest" description="Disordered" evidence="6">
    <location>
        <begin position="1"/>
        <end position="77"/>
    </location>
</feature>
<dbReference type="PANTHER" id="PTHR36115:SF4">
    <property type="entry name" value="MEMBRANE PROTEIN"/>
    <property type="match status" value="1"/>
</dbReference>
<dbReference type="EMBL" id="JACCCC010000001">
    <property type="protein sequence ID" value="NYE46605.1"/>
    <property type="molecule type" value="Genomic_DNA"/>
</dbReference>
<evidence type="ECO:0000256" key="5">
    <source>
        <dbReference type="ARBA" id="ARBA00023136"/>
    </source>
</evidence>
<name>A0A852TSV4_9ACTN</name>
<feature type="transmembrane region" description="Helical" evidence="7">
    <location>
        <begin position="199"/>
        <end position="218"/>
    </location>
</feature>
<dbReference type="Proteomes" id="UP000589036">
    <property type="component" value="Unassembled WGS sequence"/>
</dbReference>
<proteinExistence type="predicted"/>
<dbReference type="InterPro" id="IPR010432">
    <property type="entry name" value="RDD"/>
</dbReference>
<evidence type="ECO:0000256" key="7">
    <source>
        <dbReference type="SAM" id="Phobius"/>
    </source>
</evidence>
<feature type="domain" description="RDD" evidence="8">
    <location>
        <begin position="78"/>
        <end position="231"/>
    </location>
</feature>
<evidence type="ECO:0000313" key="9">
    <source>
        <dbReference type="EMBL" id="NYE46605.1"/>
    </source>
</evidence>
<dbReference type="PANTHER" id="PTHR36115">
    <property type="entry name" value="PROLINE-RICH ANTIGEN HOMOLOG-RELATED"/>
    <property type="match status" value="1"/>
</dbReference>
<feature type="transmembrane region" description="Helical" evidence="7">
    <location>
        <begin position="88"/>
        <end position="109"/>
    </location>
</feature>
<feature type="transmembrane region" description="Helical" evidence="7">
    <location>
        <begin position="129"/>
        <end position="154"/>
    </location>
</feature>
<keyword evidence="5 7" id="KW-0472">Membrane</keyword>
<sequence>MSHPPPWNDGGGVPRYSGPSVGGDPGSTRAGGVGHRPPPYQPPPEAGGTGTFVPPYRSPYAGPAPDGGPGRPSSPAPAEWWQRAVARLIDAGALLIPATVLGLIAGLLWAGTDALLGASSSSVERGFWIIYSITWFLLVGAYDAVCVTVWGRTLGKQVMRIRVAAIGGSGRPGEIPIAAVLARAAVFNVLYLFVWAHFVVQVLLSLAGLVFFCLWPLWDRPHRQGIHDKIARTVVLRAD</sequence>
<dbReference type="RefSeq" id="WP_179642681.1">
    <property type="nucleotide sequence ID" value="NZ_BAAAYY010000033.1"/>
</dbReference>
<evidence type="ECO:0000256" key="4">
    <source>
        <dbReference type="ARBA" id="ARBA00022989"/>
    </source>
</evidence>
<evidence type="ECO:0000313" key="10">
    <source>
        <dbReference type="Proteomes" id="UP000589036"/>
    </source>
</evidence>
<gene>
    <name evidence="9" type="ORF">HDA32_001725</name>
</gene>
<dbReference type="AlphaFoldDB" id="A0A852TSV4"/>
<evidence type="ECO:0000256" key="2">
    <source>
        <dbReference type="ARBA" id="ARBA00022475"/>
    </source>
</evidence>
<reference evidence="9 10" key="1">
    <citation type="submission" date="2020-07" db="EMBL/GenBank/DDBJ databases">
        <title>Sequencing the genomes of 1000 actinobacteria strains.</title>
        <authorList>
            <person name="Klenk H.-P."/>
        </authorList>
    </citation>
    <scope>NUCLEOTIDE SEQUENCE [LARGE SCALE GENOMIC DNA]</scope>
    <source>
        <strain evidence="9 10">CXB654</strain>
    </source>
</reference>
<evidence type="ECO:0000256" key="6">
    <source>
        <dbReference type="SAM" id="MobiDB-lite"/>
    </source>
</evidence>
<organism evidence="9 10">
    <name type="scientific">Spinactinospora alkalitolerans</name>
    <dbReference type="NCBI Taxonomy" id="687207"/>
    <lineage>
        <taxon>Bacteria</taxon>
        <taxon>Bacillati</taxon>
        <taxon>Actinomycetota</taxon>
        <taxon>Actinomycetes</taxon>
        <taxon>Streptosporangiales</taxon>
        <taxon>Nocardiopsidaceae</taxon>
        <taxon>Spinactinospora</taxon>
    </lineage>
</organism>
<feature type="compositionally biased region" description="Pro residues" evidence="6">
    <location>
        <begin position="36"/>
        <end position="45"/>
    </location>
</feature>
<dbReference type="InterPro" id="IPR051791">
    <property type="entry name" value="Pra-immunoreactive"/>
</dbReference>
<protein>
    <submittedName>
        <fullName evidence="9">Putative RDD family membrane protein YckC</fullName>
    </submittedName>
</protein>
<accession>A0A852TSV4</accession>
<comment type="caution">
    <text evidence="9">The sequence shown here is derived from an EMBL/GenBank/DDBJ whole genome shotgun (WGS) entry which is preliminary data.</text>
</comment>
<dbReference type="Pfam" id="PF06271">
    <property type="entry name" value="RDD"/>
    <property type="match status" value="1"/>
</dbReference>
<feature type="compositionally biased region" description="Gly residues" evidence="6">
    <location>
        <begin position="20"/>
        <end position="34"/>
    </location>
</feature>
<evidence type="ECO:0000259" key="8">
    <source>
        <dbReference type="Pfam" id="PF06271"/>
    </source>
</evidence>
<keyword evidence="10" id="KW-1185">Reference proteome</keyword>
<dbReference type="GO" id="GO:0005886">
    <property type="term" value="C:plasma membrane"/>
    <property type="evidence" value="ECO:0007669"/>
    <property type="project" value="UniProtKB-SubCell"/>
</dbReference>
<comment type="subcellular location">
    <subcellularLocation>
        <location evidence="1">Cell membrane</location>
        <topology evidence="1">Multi-pass membrane protein</topology>
    </subcellularLocation>
</comment>
<evidence type="ECO:0000256" key="3">
    <source>
        <dbReference type="ARBA" id="ARBA00022692"/>
    </source>
</evidence>
<keyword evidence="4 7" id="KW-1133">Transmembrane helix</keyword>
<keyword evidence="3 7" id="KW-0812">Transmembrane</keyword>
<keyword evidence="2" id="KW-1003">Cell membrane</keyword>
<evidence type="ECO:0000256" key="1">
    <source>
        <dbReference type="ARBA" id="ARBA00004651"/>
    </source>
</evidence>